<reference evidence="1" key="1">
    <citation type="submission" date="2014-11" db="EMBL/GenBank/DDBJ databases">
        <authorList>
            <person name="Amaro Gonzalez C."/>
        </authorList>
    </citation>
    <scope>NUCLEOTIDE SEQUENCE</scope>
</reference>
<sequence length="58" mass="6654">MCNVLQCAHRYCMLNTSTDDLGVQRPSDPFSSNDILLCPVDKWQDLFLISHPVEVCKR</sequence>
<protein>
    <submittedName>
        <fullName evidence="1">Uncharacterized protein</fullName>
    </submittedName>
</protein>
<dbReference type="AlphaFoldDB" id="A0A0E9T847"/>
<accession>A0A0E9T847</accession>
<name>A0A0E9T847_ANGAN</name>
<evidence type="ECO:0000313" key="1">
    <source>
        <dbReference type="EMBL" id="JAH49844.1"/>
    </source>
</evidence>
<proteinExistence type="predicted"/>
<organism evidence="1">
    <name type="scientific">Anguilla anguilla</name>
    <name type="common">European freshwater eel</name>
    <name type="synonym">Muraena anguilla</name>
    <dbReference type="NCBI Taxonomy" id="7936"/>
    <lineage>
        <taxon>Eukaryota</taxon>
        <taxon>Metazoa</taxon>
        <taxon>Chordata</taxon>
        <taxon>Craniata</taxon>
        <taxon>Vertebrata</taxon>
        <taxon>Euteleostomi</taxon>
        <taxon>Actinopterygii</taxon>
        <taxon>Neopterygii</taxon>
        <taxon>Teleostei</taxon>
        <taxon>Anguilliformes</taxon>
        <taxon>Anguillidae</taxon>
        <taxon>Anguilla</taxon>
    </lineage>
</organism>
<reference evidence="1" key="2">
    <citation type="journal article" date="2015" name="Fish Shellfish Immunol.">
        <title>Early steps in the European eel (Anguilla anguilla)-Vibrio vulnificus interaction in the gills: Role of the RtxA13 toxin.</title>
        <authorList>
            <person name="Callol A."/>
            <person name="Pajuelo D."/>
            <person name="Ebbesson L."/>
            <person name="Teles M."/>
            <person name="MacKenzie S."/>
            <person name="Amaro C."/>
        </authorList>
    </citation>
    <scope>NUCLEOTIDE SEQUENCE</scope>
</reference>
<dbReference type="EMBL" id="GBXM01058733">
    <property type="protein sequence ID" value="JAH49844.1"/>
    <property type="molecule type" value="Transcribed_RNA"/>
</dbReference>